<evidence type="ECO:0000256" key="1">
    <source>
        <dbReference type="SAM" id="MobiDB-lite"/>
    </source>
</evidence>
<feature type="region of interest" description="Disordered" evidence="1">
    <location>
        <begin position="384"/>
        <end position="579"/>
    </location>
</feature>
<feature type="compositionally biased region" description="Basic and acidic residues" evidence="1">
    <location>
        <begin position="109"/>
        <end position="119"/>
    </location>
</feature>
<feature type="region of interest" description="Disordered" evidence="1">
    <location>
        <begin position="265"/>
        <end position="340"/>
    </location>
</feature>
<evidence type="ECO:0000313" key="3">
    <source>
        <dbReference type="Proteomes" id="UP001476798"/>
    </source>
</evidence>
<feature type="compositionally biased region" description="Polar residues" evidence="1">
    <location>
        <begin position="546"/>
        <end position="558"/>
    </location>
</feature>
<accession>A0ABV0NHA0</accession>
<keyword evidence="3" id="KW-1185">Reference proteome</keyword>
<dbReference type="Proteomes" id="UP001476798">
    <property type="component" value="Unassembled WGS sequence"/>
</dbReference>
<evidence type="ECO:0000313" key="2">
    <source>
        <dbReference type="EMBL" id="MEQ2170777.1"/>
    </source>
</evidence>
<reference evidence="2 3" key="1">
    <citation type="submission" date="2021-06" db="EMBL/GenBank/DDBJ databases">
        <authorList>
            <person name="Palmer J.M."/>
        </authorList>
    </citation>
    <scope>NUCLEOTIDE SEQUENCE [LARGE SCALE GENOMIC DNA]</scope>
    <source>
        <strain evidence="2 3">GA_2019</strain>
        <tissue evidence="2">Muscle</tissue>
    </source>
</reference>
<proteinExistence type="predicted"/>
<feature type="region of interest" description="Disordered" evidence="1">
    <location>
        <begin position="60"/>
        <end position="207"/>
    </location>
</feature>
<sequence length="721" mass="78723">MFCIFSVLSPTEQSIPLPSSPDYRTKGQGDEMEHFHILPQLQAKRADFLTVMLTGTLPQRRSFVTPDEEVPEPLGPKDDDVTKSESSSEASQKSTERSQDAAPSTLMAEDQRGPREHASAADADPDLEDASKTLVLFSPGDTRKSPCGGEHVLEGELGSPSAPNSRNDRLLIGEGIQPELSETGRLSPALRSELRPSTPIAPGSPPFTKVERTFIHIAETSHLNVMSSNGHSAKESDREIFSVTRELAAEVDINEQEAASLMKETGEVCVPDQTSTQDKQPKTENGPSAIFPMSLEPPTKVTSPVHDRKDPSPEPKKQLSSSEEAVKLQTAGLEPLDGAKPRIRSRIPILISEENSEQSSSLSARARLQQRARQLDLARLLVQKQQGHWMRRRMRSGTSSSLSSGDDERWRASETLSMTGSEEDMHTSDESRRSSRLKPTEEQGSKESRSKIPRPKAGLTTQRKSKPISSRSSSSCPRPSAVSGPHGSPRMPLRALLGGRRSLSSTHCRTDSPSPQRACPSRQPLSVRAPTVPMLPPRTTAPMRRSASQEATAQTSIATAPARTRPKLAGGAKAKANTRDTVLSERTGILLRVHPTTPEEISSCGGRADSESALRFRLFASKYFLRHYRLQRHSGAGSIRPLEPVSLDRVVLGARSRQSLRWAGAEQFTGGLMELCRLGQEPLVRQGDPLLLPHHPLFGEDTGQVKVGIIISRLNTQQKAS</sequence>
<feature type="compositionally biased region" description="Low complexity" evidence="1">
    <location>
        <begin position="493"/>
        <end position="505"/>
    </location>
</feature>
<feature type="compositionally biased region" description="Basic and acidic residues" evidence="1">
    <location>
        <begin position="423"/>
        <end position="450"/>
    </location>
</feature>
<comment type="caution">
    <text evidence="2">The sequence shown here is derived from an EMBL/GenBank/DDBJ whole genome shotgun (WGS) entry which is preliminary data.</text>
</comment>
<feature type="compositionally biased region" description="Low complexity" evidence="1">
    <location>
        <begin position="84"/>
        <end position="93"/>
    </location>
</feature>
<dbReference type="EMBL" id="JAHRIO010040134">
    <property type="protein sequence ID" value="MEQ2170777.1"/>
    <property type="molecule type" value="Genomic_DNA"/>
</dbReference>
<gene>
    <name evidence="2" type="ORF">GOODEAATRI_003844</name>
</gene>
<feature type="compositionally biased region" description="Polar residues" evidence="1">
    <location>
        <begin position="272"/>
        <end position="286"/>
    </location>
</feature>
<name>A0ABV0NHA0_9TELE</name>
<feature type="compositionally biased region" description="Basic and acidic residues" evidence="1">
    <location>
        <begin position="305"/>
        <end position="317"/>
    </location>
</feature>
<protein>
    <submittedName>
        <fullName evidence="2">Uncharacterized protein</fullName>
    </submittedName>
</protein>
<feature type="compositionally biased region" description="Low complexity" evidence="1">
    <location>
        <begin position="467"/>
        <end position="480"/>
    </location>
</feature>
<organism evidence="2 3">
    <name type="scientific">Goodea atripinnis</name>
    <dbReference type="NCBI Taxonomy" id="208336"/>
    <lineage>
        <taxon>Eukaryota</taxon>
        <taxon>Metazoa</taxon>
        <taxon>Chordata</taxon>
        <taxon>Craniata</taxon>
        <taxon>Vertebrata</taxon>
        <taxon>Euteleostomi</taxon>
        <taxon>Actinopterygii</taxon>
        <taxon>Neopterygii</taxon>
        <taxon>Teleostei</taxon>
        <taxon>Neoteleostei</taxon>
        <taxon>Acanthomorphata</taxon>
        <taxon>Ovalentaria</taxon>
        <taxon>Atherinomorphae</taxon>
        <taxon>Cyprinodontiformes</taxon>
        <taxon>Goodeidae</taxon>
        <taxon>Goodea</taxon>
    </lineage>
</organism>